<feature type="compositionally biased region" description="Low complexity" evidence="1">
    <location>
        <begin position="328"/>
        <end position="338"/>
    </location>
</feature>
<organism evidence="3 4">
    <name type="scientific">Massarina eburnea CBS 473.64</name>
    <dbReference type="NCBI Taxonomy" id="1395130"/>
    <lineage>
        <taxon>Eukaryota</taxon>
        <taxon>Fungi</taxon>
        <taxon>Dikarya</taxon>
        <taxon>Ascomycota</taxon>
        <taxon>Pezizomycotina</taxon>
        <taxon>Dothideomycetes</taxon>
        <taxon>Pleosporomycetidae</taxon>
        <taxon>Pleosporales</taxon>
        <taxon>Massarineae</taxon>
        <taxon>Massarinaceae</taxon>
        <taxon>Massarina</taxon>
    </lineage>
</organism>
<proteinExistence type="predicted"/>
<gene>
    <name evidence="3" type="ORF">P280DRAFT_209892</name>
</gene>
<evidence type="ECO:0000313" key="4">
    <source>
        <dbReference type="Proteomes" id="UP000799753"/>
    </source>
</evidence>
<keyword evidence="4" id="KW-1185">Reference proteome</keyword>
<evidence type="ECO:0000256" key="2">
    <source>
        <dbReference type="SAM" id="Phobius"/>
    </source>
</evidence>
<feature type="compositionally biased region" description="Basic and acidic residues" evidence="1">
    <location>
        <begin position="178"/>
        <end position="188"/>
    </location>
</feature>
<feature type="compositionally biased region" description="Polar residues" evidence="1">
    <location>
        <begin position="209"/>
        <end position="220"/>
    </location>
</feature>
<protein>
    <submittedName>
        <fullName evidence="3">Uncharacterized protein</fullName>
    </submittedName>
</protein>
<feature type="compositionally biased region" description="Basic and acidic residues" evidence="1">
    <location>
        <begin position="59"/>
        <end position="70"/>
    </location>
</feature>
<keyword evidence="2" id="KW-0812">Transmembrane</keyword>
<feature type="compositionally biased region" description="Basic residues" evidence="1">
    <location>
        <begin position="71"/>
        <end position="83"/>
    </location>
</feature>
<feature type="region of interest" description="Disordered" evidence="1">
    <location>
        <begin position="328"/>
        <end position="352"/>
    </location>
</feature>
<dbReference type="Proteomes" id="UP000799753">
    <property type="component" value="Unassembled WGS sequence"/>
</dbReference>
<keyword evidence="2" id="KW-0472">Membrane</keyword>
<keyword evidence="2" id="KW-1133">Transmembrane helix</keyword>
<accession>A0A6A6RL51</accession>
<dbReference type="EMBL" id="MU006814">
    <property type="protein sequence ID" value="KAF2634738.1"/>
    <property type="molecule type" value="Genomic_DNA"/>
</dbReference>
<reference evidence="3" key="1">
    <citation type="journal article" date="2020" name="Stud. Mycol.">
        <title>101 Dothideomycetes genomes: a test case for predicting lifestyles and emergence of pathogens.</title>
        <authorList>
            <person name="Haridas S."/>
            <person name="Albert R."/>
            <person name="Binder M."/>
            <person name="Bloem J."/>
            <person name="Labutti K."/>
            <person name="Salamov A."/>
            <person name="Andreopoulos B."/>
            <person name="Baker S."/>
            <person name="Barry K."/>
            <person name="Bills G."/>
            <person name="Bluhm B."/>
            <person name="Cannon C."/>
            <person name="Castanera R."/>
            <person name="Culley D."/>
            <person name="Daum C."/>
            <person name="Ezra D."/>
            <person name="Gonzalez J."/>
            <person name="Henrissat B."/>
            <person name="Kuo A."/>
            <person name="Liang C."/>
            <person name="Lipzen A."/>
            <person name="Lutzoni F."/>
            <person name="Magnuson J."/>
            <person name="Mondo S."/>
            <person name="Nolan M."/>
            <person name="Ohm R."/>
            <person name="Pangilinan J."/>
            <person name="Park H.-J."/>
            <person name="Ramirez L."/>
            <person name="Alfaro M."/>
            <person name="Sun H."/>
            <person name="Tritt A."/>
            <person name="Yoshinaga Y."/>
            <person name="Zwiers L.-H."/>
            <person name="Turgeon B."/>
            <person name="Goodwin S."/>
            <person name="Spatafora J."/>
            <person name="Crous P."/>
            <person name="Grigoriev I."/>
        </authorList>
    </citation>
    <scope>NUCLEOTIDE SEQUENCE</scope>
    <source>
        <strain evidence="3">CBS 473.64</strain>
    </source>
</reference>
<evidence type="ECO:0000256" key="1">
    <source>
        <dbReference type="SAM" id="MobiDB-lite"/>
    </source>
</evidence>
<feature type="region of interest" description="Disordered" evidence="1">
    <location>
        <begin position="375"/>
        <end position="413"/>
    </location>
</feature>
<feature type="region of interest" description="Disordered" evidence="1">
    <location>
        <begin position="58"/>
        <end position="233"/>
    </location>
</feature>
<feature type="compositionally biased region" description="Basic and acidic residues" evidence="1">
    <location>
        <begin position="84"/>
        <end position="164"/>
    </location>
</feature>
<dbReference type="OrthoDB" id="3798784at2759"/>
<sequence>MVNTNLTIALVFAALFGAAITWLAVHYLRQWIYNQCVDLYRWLLLLIHLSDAEPANADYGHEKGSNEMHRRSSSRSKRRSKWKKDKERDGERERRHGKDSSEREHVRERSKDARQTGRDEERSRSDLDRDRERKRERERSGSDTERQQDRERSKTDRGNDEDRIQSISPTRKRSRRDRPRESPRRRDAEQDDEIQVAPRSRQRPRHATRSQGYEASSETAMSSDMSMPPPTPAVMQRKPRAFPMPIATAAPPLPQMPQAAFTPPFMQSYVEGYQNPYAYEPEPVPYAQAQQYEEVEEIPRAPRNQGPTRIDFIHICDEYPHIVLEALEQEASSSSSESGDSAPGEQIPQGYIPSSVFQYPYDPYFTNRICNIAPTSHPRQFGRSGRETGPARYAPAPRRRDTQRRMAPSNAPP</sequence>
<name>A0A6A6RL51_9PLEO</name>
<dbReference type="AlphaFoldDB" id="A0A6A6RL51"/>
<evidence type="ECO:0000313" key="3">
    <source>
        <dbReference type="EMBL" id="KAF2634738.1"/>
    </source>
</evidence>
<feature type="transmembrane region" description="Helical" evidence="2">
    <location>
        <begin position="6"/>
        <end position="25"/>
    </location>
</feature>